<dbReference type="SUPFAM" id="SSF81342">
    <property type="entry name" value="Transmembrane di-heme cytochromes"/>
    <property type="match status" value="1"/>
</dbReference>
<dbReference type="EMBL" id="RSCM01000007">
    <property type="protein sequence ID" value="RUS96476.1"/>
    <property type="molecule type" value="Genomic_DNA"/>
</dbReference>
<dbReference type="InterPro" id="IPR011577">
    <property type="entry name" value="Cyt_b561_bac/Ni-Hgenase"/>
</dbReference>
<feature type="transmembrane region" description="Helical" evidence="6">
    <location>
        <begin position="97"/>
        <end position="120"/>
    </location>
</feature>
<accession>A0A433URM2</accession>
<name>A0A433URM2_ANAVA</name>
<feature type="transmembrane region" description="Helical" evidence="6">
    <location>
        <begin position="12"/>
        <end position="35"/>
    </location>
</feature>
<dbReference type="Pfam" id="PF01292">
    <property type="entry name" value="Ni_hydr_CYTB"/>
    <property type="match status" value="1"/>
</dbReference>
<dbReference type="OrthoDB" id="457436at2"/>
<dbReference type="Proteomes" id="UP000276103">
    <property type="component" value="Unassembled WGS sequence"/>
</dbReference>
<feature type="transmembrane region" description="Helical" evidence="6">
    <location>
        <begin position="140"/>
        <end position="160"/>
    </location>
</feature>
<comment type="subcellular location">
    <subcellularLocation>
        <location evidence="1">Cell membrane</location>
        <topology evidence="1">Multi-pass membrane protein</topology>
    </subcellularLocation>
</comment>
<dbReference type="GO" id="GO:0022904">
    <property type="term" value="P:respiratory electron transport chain"/>
    <property type="evidence" value="ECO:0007669"/>
    <property type="project" value="InterPro"/>
</dbReference>
<gene>
    <name evidence="8" type="ORF">DSM107003_25730</name>
</gene>
<dbReference type="InterPro" id="IPR016174">
    <property type="entry name" value="Di-haem_cyt_TM"/>
</dbReference>
<comment type="caution">
    <text evidence="8">The sequence shown here is derived from an EMBL/GenBank/DDBJ whole genome shotgun (WGS) entry which is preliminary data.</text>
</comment>
<dbReference type="GO" id="GO:0005886">
    <property type="term" value="C:plasma membrane"/>
    <property type="evidence" value="ECO:0007669"/>
    <property type="project" value="UniProtKB-SubCell"/>
</dbReference>
<dbReference type="RefSeq" id="WP_127054451.1">
    <property type="nucleotide sequence ID" value="NZ_RSCM01000007.1"/>
</dbReference>
<organism evidence="8 9">
    <name type="scientific">Trichormus variabilis SAG 1403-4b</name>
    <dbReference type="NCBI Taxonomy" id="447716"/>
    <lineage>
        <taxon>Bacteria</taxon>
        <taxon>Bacillati</taxon>
        <taxon>Cyanobacteriota</taxon>
        <taxon>Cyanophyceae</taxon>
        <taxon>Nostocales</taxon>
        <taxon>Nostocaceae</taxon>
        <taxon>Trichormus</taxon>
    </lineage>
</organism>
<evidence type="ECO:0000259" key="7">
    <source>
        <dbReference type="Pfam" id="PF01292"/>
    </source>
</evidence>
<keyword evidence="2" id="KW-1003">Cell membrane</keyword>
<evidence type="ECO:0000256" key="4">
    <source>
        <dbReference type="ARBA" id="ARBA00022989"/>
    </source>
</evidence>
<evidence type="ECO:0000256" key="2">
    <source>
        <dbReference type="ARBA" id="ARBA00022475"/>
    </source>
</evidence>
<feature type="transmembrane region" description="Helical" evidence="6">
    <location>
        <begin position="55"/>
        <end position="76"/>
    </location>
</feature>
<proteinExistence type="predicted"/>
<evidence type="ECO:0000313" key="8">
    <source>
        <dbReference type="EMBL" id="RUS96476.1"/>
    </source>
</evidence>
<keyword evidence="3 6" id="KW-0812">Transmembrane</keyword>
<dbReference type="Gene3D" id="1.20.950.20">
    <property type="entry name" value="Transmembrane di-heme cytochromes, Chain C"/>
    <property type="match status" value="1"/>
</dbReference>
<dbReference type="GO" id="GO:0009055">
    <property type="term" value="F:electron transfer activity"/>
    <property type="evidence" value="ECO:0007669"/>
    <property type="project" value="InterPro"/>
</dbReference>
<evidence type="ECO:0000313" key="9">
    <source>
        <dbReference type="Proteomes" id="UP000276103"/>
    </source>
</evidence>
<dbReference type="AlphaFoldDB" id="A0A433URM2"/>
<feature type="domain" description="Cytochrome b561 bacterial/Ni-hydrogenase" evidence="7">
    <location>
        <begin position="8"/>
        <end position="164"/>
    </location>
</feature>
<evidence type="ECO:0000256" key="5">
    <source>
        <dbReference type="ARBA" id="ARBA00023136"/>
    </source>
</evidence>
<evidence type="ECO:0000256" key="6">
    <source>
        <dbReference type="SAM" id="Phobius"/>
    </source>
</evidence>
<reference evidence="8 9" key="1">
    <citation type="journal article" date="2019" name="Genome Biol. Evol.">
        <title>Day and night: Metabolic profiles and evolutionary relationships of six axenic non-marine cyanobacteria.</title>
        <authorList>
            <person name="Will S.E."/>
            <person name="Henke P."/>
            <person name="Boedeker C."/>
            <person name="Huang S."/>
            <person name="Brinkmann H."/>
            <person name="Rohde M."/>
            <person name="Jarek M."/>
            <person name="Friedl T."/>
            <person name="Seufert S."/>
            <person name="Schumacher M."/>
            <person name="Overmann J."/>
            <person name="Neumann-Schaal M."/>
            <person name="Petersen J."/>
        </authorList>
    </citation>
    <scope>NUCLEOTIDE SEQUENCE [LARGE SCALE GENOMIC DNA]</scope>
    <source>
        <strain evidence="8 9">SAG 1403-4b</strain>
    </source>
</reference>
<keyword evidence="9" id="KW-1185">Reference proteome</keyword>
<evidence type="ECO:0000256" key="1">
    <source>
        <dbReference type="ARBA" id="ARBA00004651"/>
    </source>
</evidence>
<evidence type="ECO:0000256" key="3">
    <source>
        <dbReference type="ARBA" id="ARBA00022692"/>
    </source>
</evidence>
<feature type="transmembrane region" description="Helical" evidence="6">
    <location>
        <begin position="214"/>
        <end position="237"/>
    </location>
</feature>
<protein>
    <recommendedName>
        <fullName evidence="7">Cytochrome b561 bacterial/Ni-hydrogenase domain-containing protein</fullName>
    </recommendedName>
</protein>
<keyword evidence="4 6" id="KW-1133">Transmembrane helix</keyword>
<keyword evidence="5 6" id="KW-0472">Membrane</keyword>
<sequence length="241" mass="27318">MNRSAPYQPLILRILHNFSGILAIGAIISGFLVYNTFDKRFGQIPIAKINPIQDIHGTLGLFFLILLPIFALYSFHGGKRRLLQPDSIQKLTQFSKPIWWVSLQRLVNTKILIAAVLAVISGRMMKEEWLPTGELDHIWYYVHLIAWVIMICFVAIHVLMSAKVGGVPLLLSILSWKFRPEDSPANWYSLLRGWLSNFPNNFREEINQFIAGSLLIKIIEVIVLGGIMAAFVLPLFFSGGE</sequence>